<comment type="similarity">
    <text evidence="1 6">Belongs to the AB hydrolase superfamily.</text>
</comment>
<dbReference type="EC" id="3.1.1.-" evidence="6"/>
<proteinExistence type="inferred from homology"/>
<evidence type="ECO:0000313" key="11">
    <source>
        <dbReference type="Proteomes" id="UP000717328"/>
    </source>
</evidence>
<keyword evidence="4 6" id="KW-0378">Hydrolase</keyword>
<sequence>MSDLYRSALSARISKLPSLASNEDEDDENEEADSLGSLPGSGMGPPAMQVTVPSRSLDSRVYYTAPASADGTVMVCHHGAGYSGLTFACFAKEIVEMTRGECGVLAVDARRHGKTLSTSEKVDEDLSIDILVDDLVGVIQAVFPDPASAPTLLLVGHSMGGSVVVRCCPILLQHHYRITGVAVLDVVEGSAIEALPHMHSLLNARPDGFNSPEEAIEWHVTTNTIRNAQSARISIPSIVVPNPNPKGVLPYLWRTPLRSTAPYWSSWFKGLSSTFLTARTARILVLAGTDRLDNELMIGQMQGKFQMVVIPGVGHMVQEDAPTRLAEIMVEFWKRNERVVVGIKKVGDA</sequence>
<feature type="compositionally biased region" description="Acidic residues" evidence="8">
    <location>
        <begin position="22"/>
        <end position="33"/>
    </location>
</feature>
<dbReference type="Pfam" id="PF12697">
    <property type="entry name" value="Abhydrolase_6"/>
    <property type="match status" value="1"/>
</dbReference>
<evidence type="ECO:0000313" key="10">
    <source>
        <dbReference type="EMBL" id="KAG5638531.1"/>
    </source>
</evidence>
<dbReference type="OrthoDB" id="194865at2759"/>
<feature type="active site" evidence="7">
    <location>
        <position position="315"/>
    </location>
</feature>
<feature type="region of interest" description="Disordered" evidence="8">
    <location>
        <begin position="16"/>
        <end position="50"/>
    </location>
</feature>
<evidence type="ECO:0000256" key="6">
    <source>
        <dbReference type="PIRNR" id="PIRNR022950"/>
    </source>
</evidence>
<dbReference type="PANTHER" id="PTHR14189">
    <property type="entry name" value="PROTEIN PHOSPHATASE METHYLESTERASE-1 RELATED"/>
    <property type="match status" value="1"/>
</dbReference>
<gene>
    <name evidence="10" type="ORF">H0H81_012031</name>
</gene>
<evidence type="ECO:0000256" key="7">
    <source>
        <dbReference type="PIRSR" id="PIRSR022950-1"/>
    </source>
</evidence>
<organism evidence="10 11">
    <name type="scientific">Sphagnurus paluster</name>
    <dbReference type="NCBI Taxonomy" id="117069"/>
    <lineage>
        <taxon>Eukaryota</taxon>
        <taxon>Fungi</taxon>
        <taxon>Dikarya</taxon>
        <taxon>Basidiomycota</taxon>
        <taxon>Agaricomycotina</taxon>
        <taxon>Agaricomycetes</taxon>
        <taxon>Agaricomycetidae</taxon>
        <taxon>Agaricales</taxon>
        <taxon>Tricholomatineae</taxon>
        <taxon>Lyophyllaceae</taxon>
        <taxon>Sphagnurus</taxon>
    </lineage>
</organism>
<feature type="domain" description="AB hydrolase-1" evidence="9">
    <location>
        <begin position="75"/>
        <end position="327"/>
    </location>
</feature>
<dbReference type="AlphaFoldDB" id="A0A9P7K518"/>
<dbReference type="Gene3D" id="3.40.50.1820">
    <property type="entry name" value="alpha/beta hydrolase"/>
    <property type="match status" value="1"/>
</dbReference>
<feature type="active site" evidence="7">
    <location>
        <position position="185"/>
    </location>
</feature>
<dbReference type="EMBL" id="JABCKI010005757">
    <property type="protein sequence ID" value="KAG5638531.1"/>
    <property type="molecule type" value="Genomic_DNA"/>
</dbReference>
<reference evidence="10" key="2">
    <citation type="submission" date="2021-10" db="EMBL/GenBank/DDBJ databases">
        <title>Phylogenomics reveals ancestral predisposition of the termite-cultivated fungus Termitomyces towards a domesticated lifestyle.</title>
        <authorList>
            <person name="Auxier B."/>
            <person name="Grum-Grzhimaylo A."/>
            <person name="Cardenas M.E."/>
            <person name="Lodge J.D."/>
            <person name="Laessoe T."/>
            <person name="Pedersen O."/>
            <person name="Smith M.E."/>
            <person name="Kuyper T.W."/>
            <person name="Franco-Molano E.A."/>
            <person name="Baroni T.J."/>
            <person name="Aanen D.K."/>
        </authorList>
    </citation>
    <scope>NUCLEOTIDE SEQUENCE</scope>
    <source>
        <strain evidence="10">D49</strain>
    </source>
</reference>
<dbReference type="InterPro" id="IPR016812">
    <property type="entry name" value="PPase_methylesterase_euk"/>
</dbReference>
<evidence type="ECO:0000256" key="1">
    <source>
        <dbReference type="ARBA" id="ARBA00008645"/>
    </source>
</evidence>
<comment type="caution">
    <text evidence="10">The sequence shown here is derived from an EMBL/GenBank/DDBJ whole genome shotgun (WGS) entry which is preliminary data.</text>
</comment>
<keyword evidence="11" id="KW-1185">Reference proteome</keyword>
<dbReference type="InterPro" id="IPR000073">
    <property type="entry name" value="AB_hydrolase_1"/>
</dbReference>
<feature type="compositionally biased region" description="Low complexity" evidence="8">
    <location>
        <begin position="34"/>
        <end position="46"/>
    </location>
</feature>
<dbReference type="Proteomes" id="UP000717328">
    <property type="component" value="Unassembled WGS sequence"/>
</dbReference>
<comment type="catalytic activity">
    <reaction evidence="5">
        <text>[phosphatase 2A protein]-C-terminal L-leucine methyl ester + H2O = [phosphatase 2A protein]-C-terminal L-leucine + methanol + H(+)</text>
        <dbReference type="Rhea" id="RHEA:48548"/>
        <dbReference type="Rhea" id="RHEA-COMP:12134"/>
        <dbReference type="Rhea" id="RHEA-COMP:12135"/>
        <dbReference type="ChEBI" id="CHEBI:15377"/>
        <dbReference type="ChEBI" id="CHEBI:15378"/>
        <dbReference type="ChEBI" id="CHEBI:17790"/>
        <dbReference type="ChEBI" id="CHEBI:90516"/>
        <dbReference type="ChEBI" id="CHEBI:90517"/>
        <dbReference type="EC" id="3.1.1.89"/>
    </reaction>
</comment>
<evidence type="ECO:0000256" key="3">
    <source>
        <dbReference type="ARBA" id="ARBA00022487"/>
    </source>
</evidence>
<name>A0A9P7K518_9AGAR</name>
<evidence type="ECO:0000256" key="2">
    <source>
        <dbReference type="ARBA" id="ARBA00020672"/>
    </source>
</evidence>
<evidence type="ECO:0000256" key="4">
    <source>
        <dbReference type="ARBA" id="ARBA00022801"/>
    </source>
</evidence>
<protein>
    <recommendedName>
        <fullName evidence="2 6">Protein phosphatase methylesterase 1</fullName>
        <shortName evidence="6">PME-1</shortName>
        <ecNumber evidence="6">3.1.1.-</ecNumber>
    </recommendedName>
</protein>
<evidence type="ECO:0000256" key="8">
    <source>
        <dbReference type="SAM" id="MobiDB-lite"/>
    </source>
</evidence>
<comment type="function">
    <text evidence="6">Demethylates proteins that have been reversibly carboxymethylated.</text>
</comment>
<evidence type="ECO:0000259" key="9">
    <source>
        <dbReference type="Pfam" id="PF12697"/>
    </source>
</evidence>
<dbReference type="SUPFAM" id="SSF53474">
    <property type="entry name" value="alpha/beta-Hydrolases"/>
    <property type="match status" value="1"/>
</dbReference>
<evidence type="ECO:0000256" key="5">
    <source>
        <dbReference type="ARBA" id="ARBA00049203"/>
    </source>
</evidence>
<keyword evidence="3 6" id="KW-0719">Serine esterase</keyword>
<feature type="active site" evidence="7">
    <location>
        <position position="158"/>
    </location>
</feature>
<dbReference type="PANTHER" id="PTHR14189:SF0">
    <property type="entry name" value="PROTEIN PHOSPHATASE METHYLESTERASE 1"/>
    <property type="match status" value="1"/>
</dbReference>
<dbReference type="GO" id="GO:0051723">
    <property type="term" value="F:protein methylesterase activity"/>
    <property type="evidence" value="ECO:0007669"/>
    <property type="project" value="UniProtKB-EC"/>
</dbReference>
<dbReference type="InterPro" id="IPR029058">
    <property type="entry name" value="AB_hydrolase_fold"/>
</dbReference>
<dbReference type="PIRSF" id="PIRSF022950">
    <property type="entry name" value="PPase_methylesterase_euk"/>
    <property type="match status" value="1"/>
</dbReference>
<reference evidence="10" key="1">
    <citation type="submission" date="2021-02" db="EMBL/GenBank/DDBJ databases">
        <authorList>
            <person name="Nieuwenhuis M."/>
            <person name="Van De Peppel L.J.J."/>
        </authorList>
    </citation>
    <scope>NUCLEOTIDE SEQUENCE</scope>
    <source>
        <strain evidence="10">D49</strain>
    </source>
</reference>
<accession>A0A9P7K518</accession>